<protein>
    <recommendedName>
        <fullName evidence="6">TBC domain-containing protein kinase-like protein</fullName>
    </recommendedName>
</protein>
<dbReference type="GO" id="GO:0004672">
    <property type="term" value="F:protein kinase activity"/>
    <property type="evidence" value="ECO:0007669"/>
    <property type="project" value="InterPro"/>
</dbReference>
<dbReference type="GO" id="GO:0005524">
    <property type="term" value="F:ATP binding"/>
    <property type="evidence" value="ECO:0007669"/>
    <property type="project" value="InterPro"/>
</dbReference>
<gene>
    <name evidence="4" type="ORF">P879_08265</name>
</gene>
<dbReference type="EMBL" id="JTDF01009833">
    <property type="protein sequence ID" value="KAF8564071.1"/>
    <property type="molecule type" value="Genomic_DNA"/>
</dbReference>
<dbReference type="InterPro" id="IPR000195">
    <property type="entry name" value="Rab-GAP-TBC_dom"/>
</dbReference>
<accession>A0A8T0DBF8</accession>
<dbReference type="SUPFAM" id="SSF56112">
    <property type="entry name" value="Protein kinase-like (PK-like)"/>
    <property type="match status" value="1"/>
</dbReference>
<evidence type="ECO:0000256" key="1">
    <source>
        <dbReference type="SAM" id="Phobius"/>
    </source>
</evidence>
<reference evidence="4 5" key="1">
    <citation type="submission" date="2019-07" db="EMBL/GenBank/DDBJ databases">
        <title>Annotation for the trematode Paragonimus westermani.</title>
        <authorList>
            <person name="Choi Y.-J."/>
        </authorList>
    </citation>
    <scope>NUCLEOTIDE SEQUENCE [LARGE SCALE GENOMIC DNA]</scope>
    <source>
        <strain evidence="4">180907_Pwestermani</strain>
    </source>
</reference>
<feature type="transmembrane region" description="Helical" evidence="1">
    <location>
        <begin position="777"/>
        <end position="798"/>
    </location>
</feature>
<dbReference type="Proteomes" id="UP000699462">
    <property type="component" value="Unassembled WGS sequence"/>
</dbReference>
<comment type="caution">
    <text evidence="4">The sequence shown here is derived from an EMBL/GenBank/DDBJ whole genome shotgun (WGS) entry which is preliminary data.</text>
</comment>
<evidence type="ECO:0000259" key="2">
    <source>
        <dbReference type="PROSITE" id="PS50011"/>
    </source>
</evidence>
<dbReference type="SMART" id="SM00164">
    <property type="entry name" value="TBC"/>
    <property type="match status" value="1"/>
</dbReference>
<dbReference type="AlphaFoldDB" id="A0A8T0DBF8"/>
<evidence type="ECO:0008006" key="6">
    <source>
        <dbReference type="Google" id="ProtNLM"/>
    </source>
</evidence>
<keyword evidence="5" id="KW-1185">Reference proteome</keyword>
<evidence type="ECO:0000313" key="5">
    <source>
        <dbReference type="Proteomes" id="UP000699462"/>
    </source>
</evidence>
<dbReference type="Gene3D" id="1.10.472.80">
    <property type="entry name" value="Ypt/Rab-GAP domain of gyp1p, domain 3"/>
    <property type="match status" value="1"/>
</dbReference>
<dbReference type="OrthoDB" id="1668230at2759"/>
<dbReference type="InterPro" id="IPR035969">
    <property type="entry name" value="Rab-GAP_TBC_sf"/>
</dbReference>
<feature type="transmembrane region" description="Helical" evidence="1">
    <location>
        <begin position="714"/>
        <end position="735"/>
    </location>
</feature>
<evidence type="ECO:0000313" key="4">
    <source>
        <dbReference type="EMBL" id="KAF8564071.1"/>
    </source>
</evidence>
<dbReference type="PROSITE" id="PS50011">
    <property type="entry name" value="PROTEIN_KINASE_DOM"/>
    <property type="match status" value="1"/>
</dbReference>
<name>A0A8T0DBF8_9TREM</name>
<dbReference type="SUPFAM" id="SSF47923">
    <property type="entry name" value="Ypt/Rab-GAP domain of gyp1p"/>
    <property type="match status" value="2"/>
</dbReference>
<dbReference type="SUPFAM" id="SSF52821">
    <property type="entry name" value="Rhodanese/Cell cycle control phosphatase"/>
    <property type="match status" value="1"/>
</dbReference>
<dbReference type="PANTHER" id="PTHR44305">
    <property type="entry name" value="SI:DKEY-192D15.2-RELATED"/>
    <property type="match status" value="1"/>
</dbReference>
<dbReference type="InterPro" id="IPR011009">
    <property type="entry name" value="Kinase-like_dom_sf"/>
</dbReference>
<evidence type="ECO:0000259" key="3">
    <source>
        <dbReference type="PROSITE" id="PS50086"/>
    </source>
</evidence>
<dbReference type="Pfam" id="PF00069">
    <property type="entry name" value="Pkinase"/>
    <property type="match status" value="1"/>
</dbReference>
<dbReference type="InterPro" id="IPR000719">
    <property type="entry name" value="Prot_kinase_dom"/>
</dbReference>
<dbReference type="Gene3D" id="1.10.8.270">
    <property type="entry name" value="putative rabgap domain of human tbc1 domain family member 14 like domains"/>
    <property type="match status" value="1"/>
</dbReference>
<feature type="transmembrane region" description="Helical" evidence="1">
    <location>
        <begin position="742"/>
        <end position="765"/>
    </location>
</feature>
<organism evidence="4 5">
    <name type="scientific">Paragonimus westermani</name>
    <dbReference type="NCBI Taxonomy" id="34504"/>
    <lineage>
        <taxon>Eukaryota</taxon>
        <taxon>Metazoa</taxon>
        <taxon>Spiralia</taxon>
        <taxon>Lophotrochozoa</taxon>
        <taxon>Platyhelminthes</taxon>
        <taxon>Trematoda</taxon>
        <taxon>Digenea</taxon>
        <taxon>Plagiorchiida</taxon>
        <taxon>Troglotremata</taxon>
        <taxon>Troglotrematidae</taxon>
        <taxon>Paragonimus</taxon>
    </lineage>
</organism>
<keyword evidence="1" id="KW-1133">Transmembrane helix</keyword>
<dbReference type="PROSITE" id="PS50086">
    <property type="entry name" value="TBC_RABGAP"/>
    <property type="match status" value="1"/>
</dbReference>
<dbReference type="SMART" id="SM00220">
    <property type="entry name" value="S_TKc"/>
    <property type="match status" value="1"/>
</dbReference>
<dbReference type="InterPro" id="IPR053083">
    <property type="entry name" value="TF_kinase-domain_protein"/>
</dbReference>
<dbReference type="InterPro" id="IPR036873">
    <property type="entry name" value="Rhodanese-like_dom_sf"/>
</dbReference>
<dbReference type="Pfam" id="PF00566">
    <property type="entry name" value="RabGAP-TBC"/>
    <property type="match status" value="1"/>
</dbReference>
<feature type="domain" description="Rab-GAP TBC" evidence="3">
    <location>
        <begin position="571"/>
        <end position="785"/>
    </location>
</feature>
<proteinExistence type="predicted"/>
<feature type="domain" description="Protein kinase" evidence="2">
    <location>
        <begin position="1"/>
        <end position="295"/>
    </location>
</feature>
<dbReference type="Gene3D" id="1.10.510.10">
    <property type="entry name" value="Transferase(Phosphotransferase) domain 1"/>
    <property type="match status" value="1"/>
</dbReference>
<sequence length="1132" mass="126215">MFQLPLGVTYFEVSRTGFTELELSGLPKLPLSVICFAKLRSMRRLSHPNLCQYVDVVRRKPERLLVVTEAYRKSLANIADPVSDVIWIKCRLIECFTALDYLSEHHLVHSCLSPSSVMLDARETVKIGGFGLFYATHWGQDVDFPIADPVYSAPETFLLSHIAGWNCIKSTCVSCPLNILSDVWSVGLIFFELIHGRHVGNPLHKLYHIANSNDAVVTGSSSVNLFATIQTLLEGLRLSKLQKHTFPDFMHIESSKDFEEPLNNIEQLCRQCLNFDPSSRPTPLTVISQLNNPERLDLEVTLKSSKENLTAEPPFVDYPQNYIPMDYDLHSKSGHQMMKALEFLSNRTDVKELYYYWRLTGGNLDTVWRDALLHGTESQSPFVPFEFRAHSGPTSSVNRISRPPILRLPHFLAMMRHEPSGVPYLAERWPTLHGAKSYSYNPKIVFLPCERLLERISRIPLDILYPLFICRPISDQAALTQESGLSVGQLCFTVQPLLQTIQNVRPISGGTDSISVLGMLYDADQDLVENQPISVKEADVEYQVRRICLFRRLLNGLPVTENLLRLEARKDIPPFLRSQIWSALLGVHRNHRFREQYAKAFYHCPTVLANVLGVDVEPSTLPDCVHGQLDEKAVNQIAVDLPRCHAYDALLASPIGQASLRQVLISTLMLQPGCLEYTQGMDSVAAVFLRLCYPDEALATACLHSFFTTKLPSFFATAGFTAGLKTFFNVLLRLFAFHLPGLACYLTDINVPLVGLTTGWIYTMFAHAMPLDRTELVWDTLVVGPSALPMFFYLAVFLQLDQQVHFESVGLEKICTILSNFPDVDLDKCRSDALRFSLSTPTSLTTIDTSYTHTMARPVSSSEDMTTSCPNEARESFISGQTARDCNGTVAPNASGSCSFYKRLCTPNAWPTHLEIPVQSFRTSSSIWEPSSLWLATDGLVPLLHAEDALEHLVRPDCFVLDVRRQSEYVKGCIADSVYRPPFELPISSSRAIGDDAPIEPTVSCGSLNTDWELIDGPSGSRRTPRIVPKFLAGLLAEPAWTRATQARLDAVIKQSANRRTPLGPTCVVQSPGLIVVVGGLDSDTQMPVAIQMADWLIRHEVDRVCALQGGIPALLNLPTGKDHVVCPGLLG</sequence>
<keyword evidence="1" id="KW-0472">Membrane</keyword>
<keyword evidence="1" id="KW-0812">Transmembrane</keyword>